<evidence type="ECO:0000256" key="2">
    <source>
        <dbReference type="ARBA" id="ARBA00010701"/>
    </source>
</evidence>
<keyword evidence="6" id="KW-0732">Signal</keyword>
<feature type="region of interest" description="Disordered" evidence="5">
    <location>
        <begin position="89"/>
        <end position="144"/>
    </location>
</feature>
<gene>
    <name evidence="8" type="ORF">KUF71_022774</name>
</gene>
<evidence type="ECO:0000256" key="4">
    <source>
        <dbReference type="RuleBase" id="RU004262"/>
    </source>
</evidence>
<feature type="signal peptide" evidence="6">
    <location>
        <begin position="1"/>
        <end position="24"/>
    </location>
</feature>
<protein>
    <submittedName>
        <fullName evidence="8">Inactive pancreatic lipase-related protein 1</fullName>
    </submittedName>
</protein>
<dbReference type="PRINTS" id="PR00821">
    <property type="entry name" value="TAGLIPASE"/>
</dbReference>
<dbReference type="Gene3D" id="3.40.50.1820">
    <property type="entry name" value="alpha/beta hydrolase"/>
    <property type="match status" value="1"/>
</dbReference>
<dbReference type="Proteomes" id="UP001219518">
    <property type="component" value="Unassembled WGS sequence"/>
</dbReference>
<dbReference type="InterPro" id="IPR000734">
    <property type="entry name" value="TAG_lipase"/>
</dbReference>
<evidence type="ECO:0000256" key="1">
    <source>
        <dbReference type="ARBA" id="ARBA00004613"/>
    </source>
</evidence>
<dbReference type="PANTHER" id="PTHR11610">
    <property type="entry name" value="LIPASE"/>
    <property type="match status" value="1"/>
</dbReference>
<comment type="subcellular location">
    <subcellularLocation>
        <location evidence="1">Secreted</location>
    </subcellularLocation>
</comment>
<reference evidence="8" key="1">
    <citation type="submission" date="2021-07" db="EMBL/GenBank/DDBJ databases">
        <authorList>
            <person name="Catto M.A."/>
            <person name="Jacobson A."/>
            <person name="Kennedy G."/>
            <person name="Labadie P."/>
            <person name="Hunt B.G."/>
            <person name="Srinivasan R."/>
        </authorList>
    </citation>
    <scope>NUCLEOTIDE SEQUENCE</scope>
    <source>
        <strain evidence="8">PL_HMW_Pooled</strain>
        <tissue evidence="8">Head</tissue>
    </source>
</reference>
<organism evidence="8 9">
    <name type="scientific">Frankliniella fusca</name>
    <dbReference type="NCBI Taxonomy" id="407009"/>
    <lineage>
        <taxon>Eukaryota</taxon>
        <taxon>Metazoa</taxon>
        <taxon>Ecdysozoa</taxon>
        <taxon>Arthropoda</taxon>
        <taxon>Hexapoda</taxon>
        <taxon>Insecta</taxon>
        <taxon>Pterygota</taxon>
        <taxon>Neoptera</taxon>
        <taxon>Paraneoptera</taxon>
        <taxon>Thysanoptera</taxon>
        <taxon>Terebrantia</taxon>
        <taxon>Thripoidea</taxon>
        <taxon>Thripidae</taxon>
        <taxon>Frankliniella</taxon>
    </lineage>
</organism>
<feature type="chain" id="PRO_5041976366" evidence="6">
    <location>
        <begin position="25"/>
        <end position="400"/>
    </location>
</feature>
<evidence type="ECO:0000313" key="8">
    <source>
        <dbReference type="EMBL" id="KAK3913320.1"/>
    </source>
</evidence>
<keyword evidence="3" id="KW-0964">Secreted</keyword>
<feature type="domain" description="Lipase" evidence="7">
    <location>
        <begin position="132"/>
        <end position="394"/>
    </location>
</feature>
<dbReference type="EMBL" id="JAHWGI010000318">
    <property type="protein sequence ID" value="KAK3913320.1"/>
    <property type="molecule type" value="Genomic_DNA"/>
</dbReference>
<accession>A0AAE1H480</accession>
<dbReference type="InterPro" id="IPR013818">
    <property type="entry name" value="Lipase"/>
</dbReference>
<proteinExistence type="inferred from homology"/>
<dbReference type="SUPFAM" id="SSF53474">
    <property type="entry name" value="alpha/beta-Hydrolases"/>
    <property type="match status" value="1"/>
</dbReference>
<sequence>MTLLGVTSLLLAVLVLAGVQQLSAQGLRRGGGGLRFRRPALRRALNRAAQEQQLQPYQPPPPQQQQLRTIHANFSHLIPAERFFHVQLQQPPQQQQQPQLQQRPQFQQQPQLQQRTQFQQQPQLQQQQPPQLQQQQQQSPPRGSSSITFYVFTRYYAQPGVLQVGDDASLQASGFNSRRPTKVLVHGFGSNVNRTMMTTIKDAYLYAMDVNVVSVDWSPLSAVPWYPAARYNVDVVGARLAALLDWLATRGALPDQVHVVGHSLGAHVAAVAGANLRSGKLSRISGLDPARPGFRDVEDQRRLDPSDAILVDVIHTTAGFLGLEQPIGHVDFYPNGGTMSQPGCITDIAGICSHEKAFKIFRDSISDVDFPAVGCDSARDAMQGRCSGRRGVMGERGDAT</sequence>
<dbReference type="AlphaFoldDB" id="A0AAE1H480"/>
<dbReference type="CDD" id="cd00707">
    <property type="entry name" value="Pancreat_lipase_like"/>
    <property type="match status" value="1"/>
</dbReference>
<reference evidence="8" key="2">
    <citation type="journal article" date="2023" name="BMC Genomics">
        <title>Pest status, molecular evolution, and epigenetic factors derived from the genome assembly of Frankliniella fusca, a thysanopteran phytovirus vector.</title>
        <authorList>
            <person name="Catto M.A."/>
            <person name="Labadie P.E."/>
            <person name="Jacobson A.L."/>
            <person name="Kennedy G.G."/>
            <person name="Srinivasan R."/>
            <person name="Hunt B.G."/>
        </authorList>
    </citation>
    <scope>NUCLEOTIDE SEQUENCE</scope>
    <source>
        <strain evidence="8">PL_HMW_Pooled</strain>
    </source>
</reference>
<dbReference type="GO" id="GO:0016298">
    <property type="term" value="F:lipase activity"/>
    <property type="evidence" value="ECO:0007669"/>
    <property type="project" value="InterPro"/>
</dbReference>
<evidence type="ECO:0000256" key="3">
    <source>
        <dbReference type="ARBA" id="ARBA00022525"/>
    </source>
</evidence>
<evidence type="ECO:0000313" key="9">
    <source>
        <dbReference type="Proteomes" id="UP001219518"/>
    </source>
</evidence>
<evidence type="ECO:0000256" key="6">
    <source>
        <dbReference type="SAM" id="SignalP"/>
    </source>
</evidence>
<keyword evidence="9" id="KW-1185">Reference proteome</keyword>
<dbReference type="InterPro" id="IPR033906">
    <property type="entry name" value="Lipase_N"/>
</dbReference>
<evidence type="ECO:0000259" key="7">
    <source>
        <dbReference type="Pfam" id="PF00151"/>
    </source>
</evidence>
<comment type="caution">
    <text evidence="8">The sequence shown here is derived from an EMBL/GenBank/DDBJ whole genome shotgun (WGS) entry which is preliminary data.</text>
</comment>
<dbReference type="Pfam" id="PF00151">
    <property type="entry name" value="Lipase"/>
    <property type="match status" value="1"/>
</dbReference>
<comment type="similarity">
    <text evidence="2 4">Belongs to the AB hydrolase superfamily. Lipase family.</text>
</comment>
<dbReference type="InterPro" id="IPR029058">
    <property type="entry name" value="AB_hydrolase_fold"/>
</dbReference>
<name>A0AAE1H480_9NEOP</name>
<dbReference type="GO" id="GO:0005615">
    <property type="term" value="C:extracellular space"/>
    <property type="evidence" value="ECO:0007669"/>
    <property type="project" value="TreeGrafter"/>
</dbReference>
<dbReference type="GO" id="GO:0016042">
    <property type="term" value="P:lipid catabolic process"/>
    <property type="evidence" value="ECO:0007669"/>
    <property type="project" value="TreeGrafter"/>
</dbReference>
<feature type="compositionally biased region" description="Low complexity" evidence="5">
    <location>
        <begin position="89"/>
        <end position="138"/>
    </location>
</feature>
<evidence type="ECO:0000256" key="5">
    <source>
        <dbReference type="SAM" id="MobiDB-lite"/>
    </source>
</evidence>